<dbReference type="EMBL" id="BK014743">
    <property type="protein sequence ID" value="DAD73691.1"/>
    <property type="molecule type" value="Genomic_DNA"/>
</dbReference>
<accession>A0A8S5LV63</accession>
<proteinExistence type="predicted"/>
<protein>
    <submittedName>
        <fullName evidence="1">Major capsid protein</fullName>
    </submittedName>
</protein>
<reference evidence="1" key="1">
    <citation type="journal article" date="2021" name="Proc. Natl. Acad. Sci. U.S.A.">
        <title>A Catalog of Tens of Thousands of Viruses from Human Metagenomes Reveals Hidden Associations with Chronic Diseases.</title>
        <authorList>
            <person name="Tisza M.J."/>
            <person name="Buck C.B."/>
        </authorList>
    </citation>
    <scope>NUCLEOTIDE SEQUENCE</scope>
    <source>
        <strain evidence="1">Ctrub15</strain>
    </source>
</reference>
<dbReference type="InterPro" id="IPR048813">
    <property type="entry name" value="GP7-like"/>
</dbReference>
<organism evidence="1">
    <name type="scientific">Podoviridae sp. ctrub15</name>
    <dbReference type="NCBI Taxonomy" id="2826581"/>
    <lineage>
        <taxon>Viruses</taxon>
        <taxon>Duplodnaviria</taxon>
        <taxon>Heunggongvirae</taxon>
        <taxon>Uroviricota</taxon>
        <taxon>Caudoviricetes</taxon>
    </lineage>
</organism>
<dbReference type="Pfam" id="PF20911">
    <property type="entry name" value="GP7"/>
    <property type="match status" value="1"/>
</dbReference>
<evidence type="ECO:0000313" key="1">
    <source>
        <dbReference type="EMBL" id="DAD73691.1"/>
    </source>
</evidence>
<sequence>MSGLIADGQALTLADYESMVTDKDVSRKVLIHTIRDYMPFFDQGVILPANNGDTDKGQIITKYPEGQLRAYNEGWNAEEVLGAAARYTASMVRTRSVVDVSLYNTRKPGEREAWRLRKDEGFMKGLARQAVRRVFYGDPSVDARDCLGLSQIVVPTSESFGARCINAGGTTAGKLTDIWLINWKPDGMYMFYPQGGEGPGLTVDNMGEQYINDKNNKAFRALVTEFGWDIGVAAYDPEAVVRICNVDTSRLSKKNTTSGAPDLIDLMTQALEMLPDDASGRIAFYMNDTIRSVLRRQMQNKDNAFLTWAEIAGRKVLSYGDTPIHKLGSDVIGNTGNALTFS</sequence>
<dbReference type="NCBIfam" id="NF045672">
    <property type="entry name" value="MCP_gp7_epsi_15"/>
    <property type="match status" value="1"/>
</dbReference>
<name>A0A8S5LV63_9CAUD</name>